<dbReference type="AlphaFoldDB" id="A0A0C9SXY8"/>
<protein>
    <submittedName>
        <fullName evidence="2">Uncharacterized protein</fullName>
    </submittedName>
</protein>
<evidence type="ECO:0000313" key="3">
    <source>
        <dbReference type="Proteomes" id="UP000053647"/>
    </source>
</evidence>
<feature type="region of interest" description="Disordered" evidence="1">
    <location>
        <begin position="56"/>
        <end position="318"/>
    </location>
</feature>
<organism evidence="2 3">
    <name type="scientific">Paxillus involutus ATCC 200175</name>
    <dbReference type="NCBI Taxonomy" id="664439"/>
    <lineage>
        <taxon>Eukaryota</taxon>
        <taxon>Fungi</taxon>
        <taxon>Dikarya</taxon>
        <taxon>Basidiomycota</taxon>
        <taxon>Agaricomycotina</taxon>
        <taxon>Agaricomycetes</taxon>
        <taxon>Agaricomycetidae</taxon>
        <taxon>Boletales</taxon>
        <taxon>Paxilineae</taxon>
        <taxon>Paxillaceae</taxon>
        <taxon>Paxillus</taxon>
    </lineage>
</organism>
<evidence type="ECO:0000256" key="1">
    <source>
        <dbReference type="SAM" id="MobiDB-lite"/>
    </source>
</evidence>
<proteinExistence type="predicted"/>
<dbReference type="EMBL" id="KN819732">
    <property type="protein sequence ID" value="KIJ07980.1"/>
    <property type="molecule type" value="Genomic_DNA"/>
</dbReference>
<keyword evidence="3" id="KW-1185">Reference proteome</keyword>
<accession>A0A0C9SXY8</accession>
<feature type="compositionally biased region" description="Polar residues" evidence="1">
    <location>
        <begin position="214"/>
        <end position="226"/>
    </location>
</feature>
<feature type="compositionally biased region" description="Basic and acidic residues" evidence="1">
    <location>
        <begin position="77"/>
        <end position="87"/>
    </location>
</feature>
<reference evidence="3" key="2">
    <citation type="submission" date="2015-01" db="EMBL/GenBank/DDBJ databases">
        <title>Evolutionary Origins and Diversification of the Mycorrhizal Mutualists.</title>
        <authorList>
            <consortium name="DOE Joint Genome Institute"/>
            <consortium name="Mycorrhizal Genomics Consortium"/>
            <person name="Kohler A."/>
            <person name="Kuo A."/>
            <person name="Nagy L.G."/>
            <person name="Floudas D."/>
            <person name="Copeland A."/>
            <person name="Barry K.W."/>
            <person name="Cichocki N."/>
            <person name="Veneault-Fourrey C."/>
            <person name="LaButti K."/>
            <person name="Lindquist E.A."/>
            <person name="Lipzen A."/>
            <person name="Lundell T."/>
            <person name="Morin E."/>
            <person name="Murat C."/>
            <person name="Riley R."/>
            <person name="Ohm R."/>
            <person name="Sun H."/>
            <person name="Tunlid A."/>
            <person name="Henrissat B."/>
            <person name="Grigoriev I.V."/>
            <person name="Hibbett D.S."/>
            <person name="Martin F."/>
        </authorList>
    </citation>
    <scope>NUCLEOTIDE SEQUENCE [LARGE SCALE GENOMIC DNA]</scope>
    <source>
        <strain evidence="3">ATCC 200175</strain>
    </source>
</reference>
<dbReference type="Proteomes" id="UP000053647">
    <property type="component" value="Unassembled WGS sequence"/>
</dbReference>
<feature type="compositionally biased region" description="Basic and acidic residues" evidence="1">
    <location>
        <begin position="243"/>
        <end position="252"/>
    </location>
</feature>
<evidence type="ECO:0000313" key="2">
    <source>
        <dbReference type="EMBL" id="KIJ07980.1"/>
    </source>
</evidence>
<gene>
    <name evidence="2" type="ORF">PAXINDRAFT_18855</name>
</gene>
<sequence length="318" mass="34574">MSANSHKCAAANHVSVINVDMDSDHANDEGDNNNKTQPLPLVFSFLAGRQDELLGEAATDEDIDNADNVVEWSRGGVESRDRGSREAVDEDGKDDVHHAHVEPQQPQTVSQTADIEATDTTNPNTTSVGPATPMGRSYGLLNASNEGEEGGEEDEKGEWASGIETPSSNDDGGDEDVRHMYVVPTSTLPPPYHALPTPDERRRPPSMLLKGEMTGQQSSGHNNETATHLEYPQQESSTPQPRRTPEKARDEARDDEEGQQNRERGQTTEERQTAATNANDEDDAPPPQPPSPPTPPALPPHPEQHDNVDHTKSNKMPA</sequence>
<reference evidence="2 3" key="1">
    <citation type="submission" date="2014-06" db="EMBL/GenBank/DDBJ databases">
        <authorList>
            <consortium name="DOE Joint Genome Institute"/>
            <person name="Kuo A."/>
            <person name="Kohler A."/>
            <person name="Nagy L.G."/>
            <person name="Floudas D."/>
            <person name="Copeland A."/>
            <person name="Barry K.W."/>
            <person name="Cichocki N."/>
            <person name="Veneault-Fourrey C."/>
            <person name="LaButti K."/>
            <person name="Lindquist E.A."/>
            <person name="Lipzen A."/>
            <person name="Lundell T."/>
            <person name="Morin E."/>
            <person name="Murat C."/>
            <person name="Sun H."/>
            <person name="Tunlid A."/>
            <person name="Henrissat B."/>
            <person name="Grigoriev I.V."/>
            <person name="Hibbett D.S."/>
            <person name="Martin F."/>
            <person name="Nordberg H.P."/>
            <person name="Cantor M.N."/>
            <person name="Hua S.X."/>
        </authorList>
    </citation>
    <scope>NUCLEOTIDE SEQUENCE [LARGE SCALE GENOMIC DNA]</scope>
    <source>
        <strain evidence="2 3">ATCC 200175</strain>
    </source>
</reference>
<feature type="compositionally biased region" description="Acidic residues" evidence="1">
    <location>
        <begin position="146"/>
        <end position="156"/>
    </location>
</feature>
<name>A0A0C9SXY8_PAXIN</name>
<dbReference type="HOGENOM" id="CLU_874650_0_0_1"/>
<feature type="compositionally biased region" description="Polar residues" evidence="1">
    <location>
        <begin position="104"/>
        <end position="129"/>
    </location>
</feature>
<feature type="compositionally biased region" description="Pro residues" evidence="1">
    <location>
        <begin position="285"/>
        <end position="301"/>
    </location>
</feature>
<feature type="compositionally biased region" description="Basic and acidic residues" evidence="1">
    <location>
        <begin position="302"/>
        <end position="312"/>
    </location>
</feature>
<feature type="compositionally biased region" description="Basic and acidic residues" evidence="1">
    <location>
        <begin position="259"/>
        <end position="272"/>
    </location>
</feature>